<sequence length="86" mass="10393">MQLYDYYQTLGVKLSTSANEIKRSYRRLARMYHPDISKLANCENVYKEITEAYAGLKNNYRNSTFRHWQVSAERLKYEQQNTFQKQ</sequence>
<dbReference type="InterPro" id="IPR001623">
    <property type="entry name" value="DnaJ_domain"/>
</dbReference>
<accession>A0A7V1GGI0</accession>
<dbReference type="GO" id="GO:0051087">
    <property type="term" value="F:protein-folding chaperone binding"/>
    <property type="evidence" value="ECO:0007669"/>
    <property type="project" value="TreeGrafter"/>
</dbReference>
<dbReference type="PANTHER" id="PTHR44360">
    <property type="entry name" value="DNAJ HOMOLOG SUBFAMILY B MEMBER 9"/>
    <property type="match status" value="1"/>
</dbReference>
<gene>
    <name evidence="3" type="ORF">ENH88_20225</name>
</gene>
<keyword evidence="1" id="KW-0143">Chaperone</keyword>
<dbReference type="GO" id="GO:0036503">
    <property type="term" value="P:ERAD pathway"/>
    <property type="evidence" value="ECO:0007669"/>
    <property type="project" value="TreeGrafter"/>
</dbReference>
<name>A0A7V1GGI0_9GAMM</name>
<dbReference type="InterPro" id="IPR051948">
    <property type="entry name" value="Hsp70_co-chaperone_J-domain"/>
</dbReference>
<dbReference type="EMBL" id="DRGM01000196">
    <property type="protein sequence ID" value="HEA18729.1"/>
    <property type="molecule type" value="Genomic_DNA"/>
</dbReference>
<dbReference type="PROSITE" id="PS50076">
    <property type="entry name" value="DNAJ_2"/>
    <property type="match status" value="1"/>
</dbReference>
<dbReference type="Proteomes" id="UP000886188">
    <property type="component" value="Unassembled WGS sequence"/>
</dbReference>
<protein>
    <recommendedName>
        <fullName evidence="2">J domain-containing protein</fullName>
    </recommendedName>
</protein>
<comment type="caution">
    <text evidence="3">The sequence shown here is derived from an EMBL/GenBank/DDBJ whole genome shotgun (WGS) entry which is preliminary data.</text>
</comment>
<dbReference type="AlphaFoldDB" id="A0A7V1GGI0"/>
<evidence type="ECO:0000259" key="2">
    <source>
        <dbReference type="PROSITE" id="PS50076"/>
    </source>
</evidence>
<dbReference type="InterPro" id="IPR036869">
    <property type="entry name" value="J_dom_sf"/>
</dbReference>
<dbReference type="SUPFAM" id="SSF46565">
    <property type="entry name" value="Chaperone J-domain"/>
    <property type="match status" value="1"/>
</dbReference>
<dbReference type="Pfam" id="PF00226">
    <property type="entry name" value="DnaJ"/>
    <property type="match status" value="1"/>
</dbReference>
<feature type="domain" description="J" evidence="2">
    <location>
        <begin position="5"/>
        <end position="81"/>
    </location>
</feature>
<dbReference type="PRINTS" id="PR00625">
    <property type="entry name" value="JDOMAIN"/>
</dbReference>
<evidence type="ECO:0000313" key="3">
    <source>
        <dbReference type="EMBL" id="HEA18729.1"/>
    </source>
</evidence>
<dbReference type="PANTHER" id="PTHR44360:SF1">
    <property type="entry name" value="DNAJ HOMOLOG SUBFAMILY B MEMBER 9"/>
    <property type="match status" value="1"/>
</dbReference>
<dbReference type="RefSeq" id="WP_304185082.1">
    <property type="nucleotide sequence ID" value="NZ_DRGM01000196.1"/>
</dbReference>
<organism evidence="3">
    <name type="scientific">Pseudoalteromonas prydzensis</name>
    <dbReference type="NCBI Taxonomy" id="182141"/>
    <lineage>
        <taxon>Bacteria</taxon>
        <taxon>Pseudomonadati</taxon>
        <taxon>Pseudomonadota</taxon>
        <taxon>Gammaproteobacteria</taxon>
        <taxon>Alteromonadales</taxon>
        <taxon>Pseudoalteromonadaceae</taxon>
        <taxon>Pseudoalteromonas</taxon>
    </lineage>
</organism>
<dbReference type="CDD" id="cd06257">
    <property type="entry name" value="DnaJ"/>
    <property type="match status" value="1"/>
</dbReference>
<proteinExistence type="predicted"/>
<dbReference type="SMART" id="SM00271">
    <property type="entry name" value="DnaJ"/>
    <property type="match status" value="1"/>
</dbReference>
<dbReference type="GO" id="GO:0051787">
    <property type="term" value="F:misfolded protein binding"/>
    <property type="evidence" value="ECO:0007669"/>
    <property type="project" value="TreeGrafter"/>
</dbReference>
<evidence type="ECO:0000256" key="1">
    <source>
        <dbReference type="ARBA" id="ARBA00023186"/>
    </source>
</evidence>
<reference evidence="3" key="1">
    <citation type="journal article" date="2020" name="mSystems">
        <title>Genome- and Community-Level Interaction Insights into Carbon Utilization and Element Cycling Functions of Hydrothermarchaeota in Hydrothermal Sediment.</title>
        <authorList>
            <person name="Zhou Z."/>
            <person name="Liu Y."/>
            <person name="Xu W."/>
            <person name="Pan J."/>
            <person name="Luo Z.H."/>
            <person name="Li M."/>
        </authorList>
    </citation>
    <scope>NUCLEOTIDE SEQUENCE [LARGE SCALE GENOMIC DNA]</scope>
    <source>
        <strain evidence="3">HyVt-346</strain>
    </source>
</reference>
<dbReference type="Gene3D" id="1.10.287.110">
    <property type="entry name" value="DnaJ domain"/>
    <property type="match status" value="1"/>
</dbReference>